<evidence type="ECO:0000313" key="1">
    <source>
        <dbReference type="EMBL" id="MBD1390748.1"/>
    </source>
</evidence>
<dbReference type="EMBL" id="JACXAF010000022">
    <property type="protein sequence ID" value="MBD1390748.1"/>
    <property type="molecule type" value="Genomic_DNA"/>
</dbReference>
<dbReference type="Gene3D" id="2.60.120.260">
    <property type="entry name" value="Galactose-binding domain-like"/>
    <property type="match status" value="1"/>
</dbReference>
<dbReference type="AlphaFoldDB" id="A0A8J6QVN9"/>
<accession>A0A8J6QVN9</accession>
<organism evidence="1 2">
    <name type="scientific">Neiella litorisoli</name>
    <dbReference type="NCBI Taxonomy" id="2771431"/>
    <lineage>
        <taxon>Bacteria</taxon>
        <taxon>Pseudomonadati</taxon>
        <taxon>Pseudomonadota</taxon>
        <taxon>Gammaproteobacteria</taxon>
        <taxon>Alteromonadales</taxon>
        <taxon>Echinimonadaceae</taxon>
        <taxon>Neiella</taxon>
    </lineage>
</organism>
<protein>
    <submittedName>
        <fullName evidence="1">BNR-4 repeat-containing protein</fullName>
    </submittedName>
</protein>
<dbReference type="Gene3D" id="2.60.40.10">
    <property type="entry name" value="Immunoglobulins"/>
    <property type="match status" value="4"/>
</dbReference>
<proteinExistence type="predicted"/>
<dbReference type="InterPro" id="IPR008979">
    <property type="entry name" value="Galactose-bd-like_sf"/>
</dbReference>
<gene>
    <name evidence="1" type="ORF">IC617_15055</name>
</gene>
<dbReference type="Proteomes" id="UP000638014">
    <property type="component" value="Unassembled WGS sequence"/>
</dbReference>
<dbReference type="Pfam" id="PF15892">
    <property type="entry name" value="BNR_4"/>
    <property type="match status" value="1"/>
</dbReference>
<keyword evidence="2" id="KW-1185">Reference proteome</keyword>
<evidence type="ECO:0000313" key="2">
    <source>
        <dbReference type="Proteomes" id="UP000638014"/>
    </source>
</evidence>
<sequence length="1069" mass="118354">MSILCSSAANAEVRLESSTKIADNALHFDGVKVGAGTPDNGTDKYDYLYGPQISAHGDSVKTYKHYVFTTWYRGGKDDRHVMLTRYNTLTGTKATIEFPHQHTGYIGERHIGESHNTIAVAISPINGTIHLLYDMHGYSPWRPSDGEFKNDYFRYSFSYEGAAEVSDENFTLDQFVKDTSAISEGPDDYKHLTMTGNLADKQAYQKQTYPTFFTNTDGTLLLYMRKGSDSNGSYEFCRYDAAAQKWSLFTKFNVENAATQFGNDYNWGLYGNMKYVNGKLRVGFQQRTALKDDRYTHQNGVYYAYSDHPEGFADWKNHRGENMTLPLVNSDEIKVFEPGDFITGHEDANSVYMVSYFDWTVTDRGDIHIISRVRSADSKRADFQKVHIHSYKPAGSDEFIHSTDFAGATNIYTAGENVYIIGLTTKGYPFIEKTLGGTDQFTRIYEATEGTTFSHGRVHINDGKLYYYLMEKSDGNARPVHLQVIDLDIESDKNAPEVKFPFSSKTVDEGYEKLIFEVKATAVEDRSIESVTLYINDQLVRVDDSYKFLFGHASKPHETGAMGWLDTHSPNPNPLPPGTHTFKAVALDSEGATGVATMTLTVLSDGPVVAFPAPQMTVNEGYEQLEFRVDASSPVEGRTIESVTLYINDELVRVDTKPSWHFGHKYNAHETGAMGWISCDQDPVPSPCHQPNPNPLTAGEHVFKAVAVDSAGESSEATMKLIVKAAPKPPVLTWPNEVVTVYEGYPQLMQILKAESPNPGGSIKSVTLYRNGELVRVDTKPSWNFGHPYAPYELGAMGWISCDQDPVPSPCHQPNPDPLGVGSHTFTAVAKDNIGLETSASMTLVVEEVPAPNVAFVDAEMDLSVGYQDFSASVTASSLVDWVAIEHSALYLDDMLVGEIYDAPFTWTADDYPTELLGAAAGTHRLKAVVTDSNGRSSEVEMSFTVKPSVVFADSEVEGFEASNLFDGDASDSSSWSAANNGTKNVILDLGAVKTIVGTKLWTTEGQAVKYQVYVANSLDDEFVKVAKHQNKNDDAQPTVTEFYAQGRYVKLMAIGNWPNINELEVLFE</sequence>
<comment type="caution">
    <text evidence="1">The sequence shown here is derived from an EMBL/GenBank/DDBJ whole genome shotgun (WGS) entry which is preliminary data.</text>
</comment>
<dbReference type="SUPFAM" id="SSF49785">
    <property type="entry name" value="Galactose-binding domain-like"/>
    <property type="match status" value="1"/>
</dbReference>
<dbReference type="Pfam" id="PF22633">
    <property type="entry name" value="F5_F8_type_C_2"/>
    <property type="match status" value="1"/>
</dbReference>
<reference evidence="1" key="1">
    <citation type="submission" date="2020-09" db="EMBL/GenBank/DDBJ databases">
        <title>A novel bacterium of genus Neiella, isolated from South China Sea.</title>
        <authorList>
            <person name="Huang H."/>
            <person name="Mo K."/>
            <person name="Hu Y."/>
        </authorList>
    </citation>
    <scope>NUCLEOTIDE SEQUENCE</scope>
    <source>
        <strain evidence="1">HB171785</strain>
    </source>
</reference>
<dbReference type="InterPro" id="IPR013783">
    <property type="entry name" value="Ig-like_fold"/>
</dbReference>
<name>A0A8J6QVN9_9GAMM</name>